<keyword evidence="1" id="KW-0472">Membrane</keyword>
<evidence type="ECO:0000256" key="1">
    <source>
        <dbReference type="SAM" id="Phobius"/>
    </source>
</evidence>
<reference evidence="2" key="2">
    <citation type="journal article" date="2024" name="Antonie Van Leeuwenhoek">
        <title>Roseihalotalea indica gen. nov., sp. nov., a halophilic Bacteroidetes from mesopelagic Southwest Indian Ocean with higher carbohydrate metabolic potential.</title>
        <authorList>
            <person name="Chen B."/>
            <person name="Zhang M."/>
            <person name="Lin D."/>
            <person name="Ye J."/>
            <person name="Tang K."/>
        </authorList>
    </citation>
    <scope>NUCLEOTIDE SEQUENCE</scope>
    <source>
        <strain evidence="2">TK19036</strain>
    </source>
</reference>
<organism evidence="2">
    <name type="scientific">Roseihalotalea indica</name>
    <dbReference type="NCBI Taxonomy" id="2867963"/>
    <lineage>
        <taxon>Bacteria</taxon>
        <taxon>Pseudomonadati</taxon>
        <taxon>Bacteroidota</taxon>
        <taxon>Cytophagia</taxon>
        <taxon>Cytophagales</taxon>
        <taxon>Catalimonadaceae</taxon>
        <taxon>Roseihalotalea</taxon>
    </lineage>
</organism>
<keyword evidence="1" id="KW-1133">Transmembrane helix</keyword>
<reference evidence="2" key="1">
    <citation type="journal article" date="2023" name="Comput. Struct. Biotechnol. J.">
        <title>Discovery of a novel marine Bacteroidetes with a rich repertoire of carbohydrate-active enzymes.</title>
        <authorList>
            <person name="Chen B."/>
            <person name="Liu G."/>
            <person name="Chen Q."/>
            <person name="Wang H."/>
            <person name="Liu L."/>
            <person name="Tang K."/>
        </authorList>
    </citation>
    <scope>NUCLEOTIDE SEQUENCE</scope>
    <source>
        <strain evidence="2">TK19036</strain>
    </source>
</reference>
<feature type="transmembrane region" description="Helical" evidence="1">
    <location>
        <begin position="12"/>
        <end position="35"/>
    </location>
</feature>
<sequence>MEWTRMSKVGRTTWIIVVFFFVTVIDSVQLVFGFLHLRNLCVDNTIEKRCISGNG</sequence>
<dbReference type="EMBL" id="CP120682">
    <property type="protein sequence ID" value="WKN40299.1"/>
    <property type="molecule type" value="Genomic_DNA"/>
</dbReference>
<name>A0AA49JKH8_9BACT</name>
<protein>
    <submittedName>
        <fullName evidence="2">Uncharacterized protein</fullName>
    </submittedName>
</protein>
<keyword evidence="1" id="KW-0812">Transmembrane</keyword>
<gene>
    <name evidence="2" type="ORF">K4G66_16530</name>
</gene>
<dbReference type="AlphaFoldDB" id="A0AA49JKH8"/>
<accession>A0AA49JKH8</accession>
<evidence type="ECO:0000313" key="2">
    <source>
        <dbReference type="EMBL" id="WKN40299.1"/>
    </source>
</evidence>
<proteinExistence type="predicted"/>